<dbReference type="OrthoDB" id="9783876at2"/>
<dbReference type="InterPro" id="IPR050204">
    <property type="entry name" value="AraC_XylS_family_regulators"/>
</dbReference>
<dbReference type="SUPFAM" id="SSF46689">
    <property type="entry name" value="Homeodomain-like"/>
    <property type="match status" value="2"/>
</dbReference>
<keyword evidence="2" id="KW-0238">DNA-binding</keyword>
<gene>
    <name evidence="5" type="ORF">PARC_a0801</name>
</gene>
<sequence>MDVLSSVLSHFSLNANVFFSGNMCGTSDFSEDQGVGHLHLLRSGTLKVRSNSGFEVALSKPSVIFFPHSTGHCLFSDKSDGADLVCAQISYQSGGHSPLLQALPFCLNYELTGDGLLEQSAFWIFEEAFKDASGKHLIIDRLCDVFLISVLRKVLEEGAIKSGMMAGLTHPQLAKVLIKIHQTPEQNWSLSTMAEECGMSRSKFADTFKRVIEQTPADYLADWRLSVAKKLILKNQNMDLVANQVGYENGSALARVFRKKTGQAPKEWLLSQQ</sequence>
<organism evidence="5 6">
    <name type="scientific">Pseudoalteromonas arctica A 37-1-2</name>
    <dbReference type="NCBI Taxonomy" id="1117313"/>
    <lineage>
        <taxon>Bacteria</taxon>
        <taxon>Pseudomonadati</taxon>
        <taxon>Pseudomonadota</taxon>
        <taxon>Gammaproteobacteria</taxon>
        <taxon>Alteromonadales</taxon>
        <taxon>Pseudoalteromonadaceae</taxon>
        <taxon>Pseudoalteromonas</taxon>
    </lineage>
</organism>
<dbReference type="Gene3D" id="1.10.10.60">
    <property type="entry name" value="Homeodomain-like"/>
    <property type="match status" value="2"/>
</dbReference>
<dbReference type="GO" id="GO:0003700">
    <property type="term" value="F:DNA-binding transcription factor activity"/>
    <property type="evidence" value="ECO:0007669"/>
    <property type="project" value="InterPro"/>
</dbReference>
<protein>
    <recommendedName>
        <fullName evidence="4">HTH araC/xylS-type domain-containing protein</fullName>
    </recommendedName>
</protein>
<evidence type="ECO:0000256" key="3">
    <source>
        <dbReference type="ARBA" id="ARBA00023163"/>
    </source>
</evidence>
<evidence type="ECO:0000256" key="1">
    <source>
        <dbReference type="ARBA" id="ARBA00023015"/>
    </source>
</evidence>
<dbReference type="Pfam" id="PF12852">
    <property type="entry name" value="Cupin_6"/>
    <property type="match status" value="1"/>
</dbReference>
<dbReference type="PANTHER" id="PTHR46796:SF7">
    <property type="entry name" value="ARAC FAMILY TRANSCRIPTIONAL REGULATOR"/>
    <property type="match status" value="1"/>
</dbReference>
<evidence type="ECO:0000256" key="2">
    <source>
        <dbReference type="ARBA" id="ARBA00023125"/>
    </source>
</evidence>
<dbReference type="InterPro" id="IPR009057">
    <property type="entry name" value="Homeodomain-like_sf"/>
</dbReference>
<evidence type="ECO:0000259" key="4">
    <source>
        <dbReference type="PROSITE" id="PS01124"/>
    </source>
</evidence>
<dbReference type="Pfam" id="PF12833">
    <property type="entry name" value="HTH_18"/>
    <property type="match status" value="1"/>
</dbReference>
<evidence type="ECO:0000313" key="5">
    <source>
        <dbReference type="EMBL" id="ATC85499.1"/>
    </source>
</evidence>
<dbReference type="AlphaFoldDB" id="A0A290S0J3"/>
<dbReference type="RefSeq" id="WP_010553089.1">
    <property type="nucleotide sequence ID" value="NZ_CP011025.1"/>
</dbReference>
<dbReference type="EMBL" id="CP011025">
    <property type="protein sequence ID" value="ATC85499.1"/>
    <property type="molecule type" value="Genomic_DNA"/>
</dbReference>
<accession>A0A290S0J3</accession>
<dbReference type="Proteomes" id="UP000016505">
    <property type="component" value="Chromosome I"/>
</dbReference>
<name>A0A290S0J3_9GAMM</name>
<keyword evidence="1" id="KW-0805">Transcription regulation</keyword>
<feature type="domain" description="HTH araC/xylS-type" evidence="4">
    <location>
        <begin position="174"/>
        <end position="271"/>
    </location>
</feature>
<dbReference type="InterPro" id="IPR032783">
    <property type="entry name" value="AraC_lig"/>
</dbReference>
<keyword evidence="3" id="KW-0804">Transcription</keyword>
<dbReference type="SMART" id="SM00342">
    <property type="entry name" value="HTH_ARAC"/>
    <property type="match status" value="1"/>
</dbReference>
<reference evidence="5 6" key="1">
    <citation type="journal article" date="2012" name="J. Bacteriol.">
        <title>Genome sequences of type strains of seven species of the marine bacterium Pseudoalteromonas.</title>
        <authorList>
            <person name="Xie B.B."/>
            <person name="Shu Y.L."/>
            <person name="Qin Q.L."/>
            <person name="Rong J.C."/>
            <person name="Zhang X.Y."/>
            <person name="Chen X.L."/>
            <person name="Shi M."/>
            <person name="He H.L."/>
            <person name="Zhou B.C."/>
            <person name="Zhang Y.Z."/>
        </authorList>
    </citation>
    <scope>NUCLEOTIDE SEQUENCE [LARGE SCALE GENOMIC DNA]</scope>
    <source>
        <strain evidence="5 6">A 37-1-2</strain>
    </source>
</reference>
<dbReference type="InterPro" id="IPR018060">
    <property type="entry name" value="HTH_AraC"/>
</dbReference>
<proteinExistence type="predicted"/>
<dbReference type="PANTHER" id="PTHR46796">
    <property type="entry name" value="HTH-TYPE TRANSCRIPTIONAL ACTIVATOR RHAS-RELATED"/>
    <property type="match status" value="1"/>
</dbReference>
<evidence type="ECO:0000313" key="6">
    <source>
        <dbReference type="Proteomes" id="UP000016505"/>
    </source>
</evidence>
<dbReference type="KEGG" id="part:PARC_a0801"/>
<dbReference type="GO" id="GO:0043565">
    <property type="term" value="F:sequence-specific DNA binding"/>
    <property type="evidence" value="ECO:0007669"/>
    <property type="project" value="InterPro"/>
</dbReference>
<dbReference type="PROSITE" id="PS01124">
    <property type="entry name" value="HTH_ARAC_FAMILY_2"/>
    <property type="match status" value="1"/>
</dbReference>